<evidence type="ECO:0000313" key="1">
    <source>
        <dbReference type="EMBL" id="SFE68160.1"/>
    </source>
</evidence>
<organism evidence="1 2">
    <name type="scientific">Actinopolyspora alba</name>
    <dbReference type="NCBI Taxonomy" id="673379"/>
    <lineage>
        <taxon>Bacteria</taxon>
        <taxon>Bacillati</taxon>
        <taxon>Actinomycetota</taxon>
        <taxon>Actinomycetes</taxon>
        <taxon>Actinopolysporales</taxon>
        <taxon>Actinopolysporaceae</taxon>
        <taxon>Actinopolyspora</taxon>
        <taxon>Actinopolyspora alba group</taxon>
    </lineage>
</organism>
<dbReference type="InterPro" id="IPR038287">
    <property type="entry name" value="Cse2_sf"/>
</dbReference>
<dbReference type="InterPro" id="IPR013382">
    <property type="entry name" value="CRISPR-assoc_prot_Cse2"/>
</dbReference>
<name>A0A1I2CKC4_9ACTN</name>
<dbReference type="Gene3D" id="1.10.520.40">
    <property type="entry name" value="CRISPR-associated protein Cse2"/>
    <property type="match status" value="1"/>
</dbReference>
<keyword evidence="2" id="KW-1185">Reference proteome</keyword>
<evidence type="ECO:0000313" key="2">
    <source>
        <dbReference type="Proteomes" id="UP000198716"/>
    </source>
</evidence>
<dbReference type="RefSeq" id="WP_092930188.1">
    <property type="nucleotide sequence ID" value="NZ_FOMZ01000022.1"/>
</dbReference>
<protein>
    <submittedName>
        <fullName evidence="1">CRISPR system Cascade subunit CasB</fullName>
    </submittedName>
</protein>
<dbReference type="EMBL" id="FOMZ01000022">
    <property type="protein sequence ID" value="SFE68160.1"/>
    <property type="molecule type" value="Genomic_DNA"/>
</dbReference>
<dbReference type="Proteomes" id="UP000198716">
    <property type="component" value="Unassembled WGS sequence"/>
</dbReference>
<proteinExistence type="predicted"/>
<gene>
    <name evidence="1" type="ORF">SAMN04487819_12230</name>
</gene>
<dbReference type="NCBIfam" id="TIGR02548">
    <property type="entry name" value="casB_cse2"/>
    <property type="match status" value="1"/>
</dbReference>
<dbReference type="AlphaFoldDB" id="A0A1I2CKC4"/>
<sequence length="178" mass="19740">MARAASDYATRFVTDIATQATANPAVRTALRTGLGREPDQCHRMHAFVAPWLEEDPHPDKERVHYTIAALIAHAPETAVPTDEDASGDLGESLARAAQHHVLASATTENYLHLVVRQNPGTLCRYLTTVVLSLRDTGIPVDFARLFDDAGRWPWQSRRIAKTWLQSYYRSVASKTSSS</sequence>
<dbReference type="Pfam" id="PF09485">
    <property type="entry name" value="CRISPR_Cse2"/>
    <property type="match status" value="1"/>
</dbReference>
<accession>A0A1I2CKC4</accession>
<reference evidence="2" key="1">
    <citation type="submission" date="2016-10" db="EMBL/GenBank/DDBJ databases">
        <authorList>
            <person name="Varghese N."/>
            <person name="Submissions S."/>
        </authorList>
    </citation>
    <scope>NUCLEOTIDE SEQUENCE [LARGE SCALE GENOMIC DNA]</scope>
    <source>
        <strain evidence="2">DSM 45004</strain>
    </source>
</reference>